<gene>
    <name evidence="4" type="ORF">N47_D29730</name>
</gene>
<dbReference type="PROSITE" id="PS50110">
    <property type="entry name" value="RESPONSE_REGULATORY"/>
    <property type="match status" value="1"/>
</dbReference>
<evidence type="ECO:0000313" key="4">
    <source>
        <dbReference type="EMBL" id="CBX30164.1"/>
    </source>
</evidence>
<reference evidence="4" key="1">
    <citation type="journal article" date="2011" name="Environ. Microbiol.">
        <title>Genomic insights into the metabolic potential of the polycyclic aromatic hydrocarbon degrading sulfate-reducing Deltaproteobacterium N47.</title>
        <authorList>
            <person name="Bergmann F."/>
            <person name="Selesi D."/>
            <person name="Weinmaier T."/>
            <person name="Tischler P."/>
            <person name="Rattei T."/>
            <person name="Meckenstock R.U."/>
        </authorList>
    </citation>
    <scope>NUCLEOTIDE SEQUENCE</scope>
</reference>
<proteinExistence type="predicted"/>
<dbReference type="InterPro" id="IPR011006">
    <property type="entry name" value="CheY-like_superfamily"/>
</dbReference>
<evidence type="ECO:0000256" key="1">
    <source>
        <dbReference type="ARBA" id="ARBA00022553"/>
    </source>
</evidence>
<sequence>MNVIIADDSKVVRSIVEKAIKTIGYSSFQAIHGGEAIEILEKMGGEIDLILMDWNMPVMDGFNALVNIKKNPKFSSIPVIMLTSESDDNKVKMAHDAGAAGYIRKPFTQDELLDNIQQVINES</sequence>
<feature type="domain" description="Response regulatory" evidence="3">
    <location>
        <begin position="2"/>
        <end position="120"/>
    </location>
</feature>
<dbReference type="SUPFAM" id="SSF52172">
    <property type="entry name" value="CheY-like"/>
    <property type="match status" value="1"/>
</dbReference>
<organism evidence="4">
    <name type="scientific">uncultured Desulfobacterium sp</name>
    <dbReference type="NCBI Taxonomy" id="201089"/>
    <lineage>
        <taxon>Bacteria</taxon>
        <taxon>Pseudomonadati</taxon>
        <taxon>Thermodesulfobacteriota</taxon>
        <taxon>Desulfobacteria</taxon>
        <taxon>Desulfobacterales</taxon>
        <taxon>Desulfobacteriaceae</taxon>
        <taxon>Desulfobacterium</taxon>
        <taxon>environmental samples</taxon>
    </lineage>
</organism>
<keyword evidence="1 2" id="KW-0597">Phosphoprotein</keyword>
<evidence type="ECO:0000259" key="3">
    <source>
        <dbReference type="PROSITE" id="PS50110"/>
    </source>
</evidence>
<dbReference type="Pfam" id="PF00072">
    <property type="entry name" value="Response_reg"/>
    <property type="match status" value="1"/>
</dbReference>
<dbReference type="EMBL" id="FR695874">
    <property type="protein sequence ID" value="CBX30164.1"/>
    <property type="molecule type" value="Genomic_DNA"/>
</dbReference>
<dbReference type="InterPro" id="IPR050595">
    <property type="entry name" value="Bact_response_regulator"/>
</dbReference>
<dbReference type="Gene3D" id="3.40.50.2300">
    <property type="match status" value="1"/>
</dbReference>
<dbReference type="AlphaFoldDB" id="E1YHP5"/>
<dbReference type="InterPro" id="IPR001789">
    <property type="entry name" value="Sig_transdc_resp-reg_receiver"/>
</dbReference>
<dbReference type="SMART" id="SM00448">
    <property type="entry name" value="REC"/>
    <property type="match status" value="1"/>
</dbReference>
<feature type="modified residue" description="4-aspartylphosphate" evidence="2">
    <location>
        <position position="53"/>
    </location>
</feature>
<dbReference type="GO" id="GO:0000160">
    <property type="term" value="P:phosphorelay signal transduction system"/>
    <property type="evidence" value="ECO:0007669"/>
    <property type="project" value="InterPro"/>
</dbReference>
<accession>E1YHP5</accession>
<protein>
    <recommendedName>
        <fullName evidence="3">Response regulatory domain-containing protein</fullName>
    </recommendedName>
</protein>
<name>E1YHP5_9BACT</name>
<dbReference type="PANTHER" id="PTHR44591">
    <property type="entry name" value="STRESS RESPONSE REGULATOR PROTEIN 1"/>
    <property type="match status" value="1"/>
</dbReference>
<evidence type="ECO:0000256" key="2">
    <source>
        <dbReference type="PROSITE-ProRule" id="PRU00169"/>
    </source>
</evidence>
<dbReference type="PANTHER" id="PTHR44591:SF3">
    <property type="entry name" value="RESPONSE REGULATORY DOMAIN-CONTAINING PROTEIN"/>
    <property type="match status" value="1"/>
</dbReference>